<keyword evidence="1" id="KW-1133">Transmembrane helix</keyword>
<dbReference type="RefSeq" id="WP_201371625.1">
    <property type="nucleotide sequence ID" value="NZ_BNJG01000001.1"/>
</dbReference>
<keyword evidence="1" id="KW-0472">Membrane</keyword>
<sequence length="184" mass="20857">MRIQEHIKLSTAAALVAFPWLKKDGWIPLASSVLIDVDHYLWYSVTQRTLSLRAAVRYFGQADPPQLPQARLLHHPLILGILLVVAVRTRSKLLWLILAGFLFHVSLDLVHATQMNNLKRTLSEQAQSICPECGQHYDGLQLHTIHFASNLLDRYNPQHFIVLCPTCHEEAHSLAHKPKLIGIS</sequence>
<keyword evidence="3" id="KW-1185">Reference proteome</keyword>
<reference evidence="2 3" key="1">
    <citation type="journal article" date="2021" name="Int. J. Syst. Evol. Microbiol.">
        <title>Reticulibacter mediterranei gen. nov., sp. nov., within the new family Reticulibacteraceae fam. nov., and Ktedonospora formicarum gen. nov., sp. nov., Ktedonobacter robiniae sp. nov., Dictyobacter formicarum sp. nov. and Dictyobacter arantiisoli sp. nov., belonging to the class Ktedonobacteria.</title>
        <authorList>
            <person name="Yabe S."/>
            <person name="Zheng Y."/>
            <person name="Wang C.M."/>
            <person name="Sakai Y."/>
            <person name="Abe K."/>
            <person name="Yokota A."/>
            <person name="Donadio S."/>
            <person name="Cavaletti L."/>
            <person name="Monciardini P."/>
        </authorList>
    </citation>
    <scope>NUCLEOTIDE SEQUENCE [LARGE SCALE GENOMIC DNA]</scope>
    <source>
        <strain evidence="2 3">SOSP1-30</strain>
    </source>
</reference>
<dbReference type="EMBL" id="BNJG01000001">
    <property type="protein sequence ID" value="GHO54974.1"/>
    <property type="molecule type" value="Genomic_DNA"/>
</dbReference>
<accession>A0ABQ3UQE2</accession>
<evidence type="ECO:0000313" key="2">
    <source>
        <dbReference type="EMBL" id="GHO54974.1"/>
    </source>
</evidence>
<dbReference type="Proteomes" id="UP000654345">
    <property type="component" value="Unassembled WGS sequence"/>
</dbReference>
<evidence type="ECO:0000256" key="1">
    <source>
        <dbReference type="SAM" id="Phobius"/>
    </source>
</evidence>
<organism evidence="2 3">
    <name type="scientific">Ktedonobacter robiniae</name>
    <dbReference type="NCBI Taxonomy" id="2778365"/>
    <lineage>
        <taxon>Bacteria</taxon>
        <taxon>Bacillati</taxon>
        <taxon>Chloroflexota</taxon>
        <taxon>Ktedonobacteria</taxon>
        <taxon>Ktedonobacterales</taxon>
        <taxon>Ktedonobacteraceae</taxon>
        <taxon>Ktedonobacter</taxon>
    </lineage>
</organism>
<gene>
    <name evidence="2" type="ORF">KSB_34490</name>
</gene>
<name>A0ABQ3UQE2_9CHLR</name>
<comment type="caution">
    <text evidence="2">The sequence shown here is derived from an EMBL/GenBank/DDBJ whole genome shotgun (WGS) entry which is preliminary data.</text>
</comment>
<evidence type="ECO:0008006" key="4">
    <source>
        <dbReference type="Google" id="ProtNLM"/>
    </source>
</evidence>
<protein>
    <recommendedName>
        <fullName evidence="4">C2H2-type domain-containing protein</fullName>
    </recommendedName>
</protein>
<proteinExistence type="predicted"/>
<evidence type="ECO:0000313" key="3">
    <source>
        <dbReference type="Proteomes" id="UP000654345"/>
    </source>
</evidence>
<keyword evidence="1" id="KW-0812">Transmembrane</keyword>
<feature type="transmembrane region" description="Helical" evidence="1">
    <location>
        <begin position="93"/>
        <end position="110"/>
    </location>
</feature>